<name>S9PZV7_SCHOY</name>
<dbReference type="GO" id="GO:0005737">
    <property type="term" value="C:cytoplasm"/>
    <property type="evidence" value="ECO:0007669"/>
    <property type="project" value="TreeGrafter"/>
</dbReference>
<feature type="active site" description="Nucleophile" evidence="1">
    <location>
        <position position="176"/>
    </location>
</feature>
<dbReference type="InterPro" id="IPR029055">
    <property type="entry name" value="Ntn_hydrolases_N"/>
</dbReference>
<dbReference type="GeneID" id="25029740"/>
<dbReference type="GO" id="GO:0004298">
    <property type="term" value="F:threonine-type endopeptidase activity"/>
    <property type="evidence" value="ECO:0007669"/>
    <property type="project" value="InterPro"/>
</dbReference>
<evidence type="ECO:0000256" key="2">
    <source>
        <dbReference type="PIRSR" id="PIRSR600246-3"/>
    </source>
</evidence>
<reference evidence="3 4" key="1">
    <citation type="journal article" date="2011" name="Science">
        <title>Comparative functional genomics of the fission yeasts.</title>
        <authorList>
            <person name="Rhind N."/>
            <person name="Chen Z."/>
            <person name="Yassour M."/>
            <person name="Thompson D.A."/>
            <person name="Haas B.J."/>
            <person name="Habib N."/>
            <person name="Wapinski I."/>
            <person name="Roy S."/>
            <person name="Lin M.F."/>
            <person name="Heiman D.I."/>
            <person name="Young S.K."/>
            <person name="Furuya K."/>
            <person name="Guo Y."/>
            <person name="Pidoux A."/>
            <person name="Chen H.M."/>
            <person name="Robbertse B."/>
            <person name="Goldberg J.M."/>
            <person name="Aoki K."/>
            <person name="Bayne E.H."/>
            <person name="Berlin A.M."/>
            <person name="Desjardins C.A."/>
            <person name="Dobbs E."/>
            <person name="Dukaj L."/>
            <person name="Fan L."/>
            <person name="FitzGerald M.G."/>
            <person name="French C."/>
            <person name="Gujja S."/>
            <person name="Hansen K."/>
            <person name="Keifenheim D."/>
            <person name="Levin J.Z."/>
            <person name="Mosher R.A."/>
            <person name="Mueller C.A."/>
            <person name="Pfiffner J."/>
            <person name="Priest M."/>
            <person name="Russ C."/>
            <person name="Smialowska A."/>
            <person name="Swoboda P."/>
            <person name="Sykes S.M."/>
            <person name="Vaughn M."/>
            <person name="Vengrova S."/>
            <person name="Yoder R."/>
            <person name="Zeng Q."/>
            <person name="Allshire R."/>
            <person name="Baulcombe D."/>
            <person name="Birren B.W."/>
            <person name="Brown W."/>
            <person name="Ekwall K."/>
            <person name="Kellis M."/>
            <person name="Leatherwood J."/>
            <person name="Levin H."/>
            <person name="Margalit H."/>
            <person name="Martienssen R."/>
            <person name="Nieduszynski C.A."/>
            <person name="Spatafora J.W."/>
            <person name="Friedman N."/>
            <person name="Dalgaard J.Z."/>
            <person name="Baumann P."/>
            <person name="Niki H."/>
            <person name="Regev A."/>
            <person name="Nusbaum C."/>
        </authorList>
    </citation>
    <scope>NUCLEOTIDE SEQUENCE [LARGE SCALE GENOMIC DNA]</scope>
    <source>
        <strain evidence="4">yFS286</strain>
    </source>
</reference>
<dbReference type="OrthoDB" id="77601at2759"/>
<dbReference type="SUPFAM" id="SSF56235">
    <property type="entry name" value="N-terminal nucleophile aminohydrolases (Ntn hydrolases)"/>
    <property type="match status" value="1"/>
</dbReference>
<dbReference type="GO" id="GO:0051604">
    <property type="term" value="P:protein maturation"/>
    <property type="evidence" value="ECO:0007669"/>
    <property type="project" value="TreeGrafter"/>
</dbReference>
<dbReference type="EMBL" id="KE503207">
    <property type="protein sequence ID" value="EPX72998.1"/>
    <property type="molecule type" value="Genomic_DNA"/>
</dbReference>
<dbReference type="eggNOG" id="KOG1592">
    <property type="taxonomic scope" value="Eukaryota"/>
</dbReference>
<dbReference type="AlphaFoldDB" id="S9PZV7"/>
<dbReference type="Gene3D" id="3.60.20.30">
    <property type="entry name" value="(Glycosyl)asparaginase"/>
    <property type="match status" value="1"/>
</dbReference>
<dbReference type="Proteomes" id="UP000016088">
    <property type="component" value="Unassembled WGS sequence"/>
</dbReference>
<keyword evidence="4" id="KW-1185">Reference proteome</keyword>
<dbReference type="PANTHER" id="PTHR10188">
    <property type="entry name" value="L-ASPARAGINASE"/>
    <property type="match status" value="1"/>
</dbReference>
<dbReference type="CDD" id="cd04514">
    <property type="entry name" value="Taspase1_like"/>
    <property type="match status" value="1"/>
</dbReference>
<gene>
    <name evidence="3" type="ORF">SOCG_00756</name>
</gene>
<dbReference type="MEROPS" id="T02.A06"/>
<dbReference type="HOGENOM" id="CLU_021603_5_0_1"/>
<dbReference type="InterPro" id="IPR000246">
    <property type="entry name" value="Peptidase_T2"/>
</dbReference>
<dbReference type="OMA" id="ACEAAIM"/>
<dbReference type="Pfam" id="PF01112">
    <property type="entry name" value="Asparaginase_2"/>
    <property type="match status" value="1"/>
</dbReference>
<accession>S9PZV7</accession>
<feature type="site" description="Cleavage; by autolysis" evidence="2">
    <location>
        <begin position="175"/>
        <end position="176"/>
    </location>
</feature>
<dbReference type="VEuPathDB" id="FungiDB:SOCG_00756"/>
<evidence type="ECO:0000313" key="4">
    <source>
        <dbReference type="Proteomes" id="UP000016088"/>
    </source>
</evidence>
<organism evidence="3 4">
    <name type="scientific">Schizosaccharomyces octosporus (strain yFS286)</name>
    <name type="common">Fission yeast</name>
    <name type="synonym">Octosporomyces octosporus</name>
    <dbReference type="NCBI Taxonomy" id="483514"/>
    <lineage>
        <taxon>Eukaryota</taxon>
        <taxon>Fungi</taxon>
        <taxon>Dikarya</taxon>
        <taxon>Ascomycota</taxon>
        <taxon>Taphrinomycotina</taxon>
        <taxon>Schizosaccharomycetes</taxon>
        <taxon>Schizosaccharomycetales</taxon>
        <taxon>Schizosaccharomycetaceae</taxon>
        <taxon>Schizosaccharomyces</taxon>
    </lineage>
</organism>
<dbReference type="PANTHER" id="PTHR10188:SF8">
    <property type="entry name" value="THREONINE ASPARTASE 1"/>
    <property type="match status" value="1"/>
</dbReference>
<dbReference type="RefSeq" id="XP_013018630.1">
    <property type="nucleotide sequence ID" value="XM_013163176.1"/>
</dbReference>
<proteinExistence type="predicted"/>
<evidence type="ECO:0000256" key="1">
    <source>
        <dbReference type="PIRSR" id="PIRSR600246-1"/>
    </source>
</evidence>
<sequence>MNSGFVIVHAGAGLYSKRREHLAKDACAKACTKAKIELAKTSDSIAAAVAAVKVLEDSPICNAGTGSNLTVNGEVECEAGLMESQTGMTASIGACRDYKYPSEICLRILNKRKLPRSHGRIPPAMIVSHGVAEFLKEEGISKNPNEELITDGSRKQYEKWKQLIEEDGSVPLSQDTVGAICIDPSGEFCVCCSSGGILLKSSGRIGSSAIPGHGFWLEREMNENGVSTFATCMTGTGEHISNTNLAFRCSNVMLHTENEIQDLERLIRGFWDHPMSKYIPNLSLGLIFAKMETSPESQRSRLTYGFANSSPAMAIGYMKTTSKEPYVLITRNHDKPHTISVASTRI</sequence>
<dbReference type="InterPro" id="IPR037464">
    <property type="entry name" value="Taspase1"/>
</dbReference>
<evidence type="ECO:0000313" key="3">
    <source>
        <dbReference type="EMBL" id="EPX72998.1"/>
    </source>
</evidence>
<protein>
    <submittedName>
        <fullName evidence="3">L-asparaginase</fullName>
    </submittedName>
</protein>